<reference evidence="1 2" key="1">
    <citation type="submission" date="2021-06" db="EMBL/GenBank/DDBJ databases">
        <authorList>
            <person name="Kallberg Y."/>
            <person name="Tangrot J."/>
            <person name="Rosling A."/>
        </authorList>
    </citation>
    <scope>NUCLEOTIDE SEQUENCE [LARGE SCALE GENOMIC DNA]</scope>
    <source>
        <strain evidence="1 2">120-4 pot B 10/14</strain>
    </source>
</reference>
<gene>
    <name evidence="1" type="ORF">GMARGA_LOCUS41758</name>
</gene>
<comment type="caution">
    <text evidence="1">The sequence shown here is derived from an EMBL/GenBank/DDBJ whole genome shotgun (WGS) entry which is preliminary data.</text>
</comment>
<protein>
    <submittedName>
        <fullName evidence="1">39138_t:CDS:1</fullName>
    </submittedName>
</protein>
<accession>A0ABN7XCP6</accession>
<evidence type="ECO:0000313" key="1">
    <source>
        <dbReference type="EMBL" id="CAG8852937.1"/>
    </source>
</evidence>
<dbReference type="EMBL" id="CAJVQB010117953">
    <property type="protein sequence ID" value="CAG8852937.1"/>
    <property type="molecule type" value="Genomic_DNA"/>
</dbReference>
<proteinExistence type="predicted"/>
<feature type="non-terminal residue" evidence="1">
    <location>
        <position position="1"/>
    </location>
</feature>
<feature type="non-terminal residue" evidence="1">
    <location>
        <position position="133"/>
    </location>
</feature>
<dbReference type="Proteomes" id="UP000789901">
    <property type="component" value="Unassembled WGS sequence"/>
</dbReference>
<name>A0ABN7XCP6_GIGMA</name>
<organism evidence="1 2">
    <name type="scientific">Gigaspora margarita</name>
    <dbReference type="NCBI Taxonomy" id="4874"/>
    <lineage>
        <taxon>Eukaryota</taxon>
        <taxon>Fungi</taxon>
        <taxon>Fungi incertae sedis</taxon>
        <taxon>Mucoromycota</taxon>
        <taxon>Glomeromycotina</taxon>
        <taxon>Glomeromycetes</taxon>
        <taxon>Diversisporales</taxon>
        <taxon>Gigasporaceae</taxon>
        <taxon>Gigaspora</taxon>
    </lineage>
</organism>
<sequence length="133" mass="15757">VSQLIDNPNKITNQNAEFIFKLAKKLALPKEYILLKKMINQVELENYLLLDINTVLFEAIENSKLNHNDKQQLQDLRIKRFMYFSYQRAISYIPSVENGFALHRRILADKFLDDILRTKLMVQFEEIIIPICL</sequence>
<keyword evidence="2" id="KW-1185">Reference proteome</keyword>
<evidence type="ECO:0000313" key="2">
    <source>
        <dbReference type="Proteomes" id="UP000789901"/>
    </source>
</evidence>